<evidence type="ECO:0008006" key="4">
    <source>
        <dbReference type="Google" id="ProtNLM"/>
    </source>
</evidence>
<evidence type="ECO:0000313" key="3">
    <source>
        <dbReference type="Proteomes" id="UP000194948"/>
    </source>
</evidence>
<protein>
    <recommendedName>
        <fullName evidence="4">WxL domain-containing protein</fullName>
    </recommendedName>
</protein>
<dbReference type="Proteomes" id="UP000194948">
    <property type="component" value="Chromosome"/>
</dbReference>
<accession>A0AAQ3WAS3</accession>
<keyword evidence="1" id="KW-0732">Signal</keyword>
<evidence type="ECO:0000313" key="2">
    <source>
        <dbReference type="EMBL" id="WYK01384.1"/>
    </source>
</evidence>
<feature type="signal peptide" evidence="1">
    <location>
        <begin position="1"/>
        <end position="24"/>
    </location>
</feature>
<dbReference type="AlphaFoldDB" id="A0AAQ3WAS3"/>
<reference evidence="2" key="1">
    <citation type="submission" date="2017-05" db="EMBL/GenBank/DDBJ databases">
        <authorList>
            <consortium name="The Broad Institute Genomics Platform"/>
            <consortium name="The Broad Institute Genomic Center for Infectious Diseases"/>
            <person name="Earl A."/>
            <person name="Manson A."/>
            <person name="Schwartman J."/>
            <person name="Gilmore M."/>
            <person name="Abouelleil A."/>
            <person name="Cao P."/>
            <person name="Chapman S."/>
            <person name="Cusick C."/>
            <person name="Shea T."/>
            <person name="Young S."/>
            <person name="Neafsey D."/>
            <person name="Nusbaum C."/>
            <person name="Birren B."/>
        </authorList>
    </citation>
    <scope>NUCLEOTIDE SEQUENCE</scope>
    <source>
        <strain evidence="2">7F3_DIV0205</strain>
    </source>
</reference>
<reference evidence="2" key="2">
    <citation type="submission" date="2024-03" db="EMBL/GenBank/DDBJ databases">
        <title>The Genome Sequence of Enterococcus sp. DIV0205d.</title>
        <authorList>
            <consortium name="The Broad Institute Genomics Platform"/>
            <consortium name="The Broad Institute Microbial Omics Core"/>
            <consortium name="The Broad Institute Genomic Center for Infectious Diseases"/>
            <person name="Earl A."/>
            <person name="Manson A."/>
            <person name="Gilmore M."/>
            <person name="Schwartman J."/>
            <person name="Shea T."/>
            <person name="Abouelleil A."/>
            <person name="Cao P."/>
            <person name="Chapman S."/>
            <person name="Cusick C."/>
            <person name="Young S."/>
            <person name="Neafsey D."/>
            <person name="Nusbaum C."/>
            <person name="Birren B."/>
        </authorList>
    </citation>
    <scope>NUCLEOTIDE SEQUENCE</scope>
    <source>
        <strain evidence="2">7F3_DIV0205</strain>
    </source>
</reference>
<evidence type="ECO:0000256" key="1">
    <source>
        <dbReference type="SAM" id="SignalP"/>
    </source>
</evidence>
<sequence>MKKTIMISLLSAAAMMMFATSADAKSFDDNSDVGVSFKSDDPTTPGDNKPYKDNLSLVWKPSSFEFGQQKAVGGVATFNNTVEGKQYLVVNDDRGDETLSTWELKAKFSEMTTADGKTKLTSKLVYGLGDLQGYDIGTTIDPETNDFIAPNPATDEGASSLGTLAPDSKVVLGGNTLTLEAGNTTAKTVMNKTEATKTKGGYATLIKDVKLVATDAKKDLASGKSFTGQVTWTLDDLQP</sequence>
<proteinExistence type="predicted"/>
<dbReference type="EMBL" id="CP147244">
    <property type="protein sequence ID" value="WYK01384.1"/>
    <property type="molecule type" value="Genomic_DNA"/>
</dbReference>
<gene>
    <name evidence="2" type="ORF">A5821_002521</name>
</gene>
<dbReference type="RefSeq" id="WP_086314967.1">
    <property type="nucleotide sequence ID" value="NZ_CP147244.1"/>
</dbReference>
<keyword evidence="3" id="KW-1185">Reference proteome</keyword>
<organism evidence="2 3">
    <name type="scientific">Candidatus Enterococcus palustris</name>
    <dbReference type="NCBI Taxonomy" id="1834189"/>
    <lineage>
        <taxon>Bacteria</taxon>
        <taxon>Bacillati</taxon>
        <taxon>Bacillota</taxon>
        <taxon>Bacilli</taxon>
        <taxon>Lactobacillales</taxon>
        <taxon>Enterococcaceae</taxon>
        <taxon>Enterococcus</taxon>
    </lineage>
</organism>
<feature type="chain" id="PRO_5042912728" description="WxL domain-containing protein" evidence="1">
    <location>
        <begin position="25"/>
        <end position="239"/>
    </location>
</feature>
<name>A0AAQ3WAS3_9ENTE</name>